<dbReference type="Pfam" id="PF00005">
    <property type="entry name" value="ABC_tran"/>
    <property type="match status" value="2"/>
</dbReference>
<evidence type="ECO:0000256" key="8">
    <source>
        <dbReference type="ARBA" id="ARBA00022967"/>
    </source>
</evidence>
<dbReference type="GO" id="GO:0005524">
    <property type="term" value="F:ATP binding"/>
    <property type="evidence" value="ECO:0007669"/>
    <property type="project" value="UniProtKB-KW"/>
</dbReference>
<evidence type="ECO:0000256" key="5">
    <source>
        <dbReference type="ARBA" id="ARBA00022737"/>
    </source>
</evidence>
<evidence type="ECO:0000256" key="3">
    <source>
        <dbReference type="ARBA" id="ARBA00022475"/>
    </source>
</evidence>
<keyword evidence="7 11" id="KW-0067">ATP-binding</keyword>
<feature type="domain" description="ABC transporter" evidence="10">
    <location>
        <begin position="252"/>
        <end position="492"/>
    </location>
</feature>
<keyword evidence="6" id="KW-0547">Nucleotide-binding</keyword>
<dbReference type="InterPro" id="IPR050107">
    <property type="entry name" value="ABC_carbohydrate_import_ATPase"/>
</dbReference>
<keyword evidence="5" id="KW-0677">Repeat</keyword>
<dbReference type="InterPro" id="IPR003593">
    <property type="entry name" value="AAA+_ATPase"/>
</dbReference>
<sequence>MNKIILKLENISKSFPGVKALDKVNLNIYENEAMALLGENGAGKSTLIKILSGIYKKDEGNIYLDDEIVDINSVNDSQKYNIAVIHQELNLIPNLTVAENIFLGREPKNGIFIDKKKMYSEAKEILNKLGVNISEREYISNLSIASQQMVEIAKALSVNARIIIMDEPTDALTDKEVDVLFNVISELKKQNKSIIYISHRLPEIFEVCEKITVLRDGKFISEENIDNLNENKIINLMVGREIKEQFPYIPIQGEKEVLKVENLTNEYIKDISFNLKGGEVLGIAGLVGAGRSELAKTLYGFYGIEKGNVSVENKILHLKNTSDAIKQGITYVSEDRKKDGLILPMNISENITISSLEKISSLFKISKKKEIDVSNEFVKKMNIKTPSLNQKIKNLSGGNQQKVSIAKGLMNKTKVLILDEPTRGVDVGAKTEIYEIINSLKKEKVGIIMISSEMPELLGMSDRIMVMHDGIKKGELKREDANQEAIMSMILS</sequence>
<dbReference type="InterPro" id="IPR003439">
    <property type="entry name" value="ABC_transporter-like_ATP-bd"/>
</dbReference>
<dbReference type="Proteomes" id="UP000254777">
    <property type="component" value="Unassembled WGS sequence"/>
</dbReference>
<evidence type="ECO:0000259" key="10">
    <source>
        <dbReference type="PROSITE" id="PS50893"/>
    </source>
</evidence>
<dbReference type="GO" id="GO:0016887">
    <property type="term" value="F:ATP hydrolysis activity"/>
    <property type="evidence" value="ECO:0007669"/>
    <property type="project" value="InterPro"/>
</dbReference>
<feature type="domain" description="ABC transporter" evidence="10">
    <location>
        <begin position="6"/>
        <end position="241"/>
    </location>
</feature>
<keyword evidence="11" id="KW-0378">Hydrolase</keyword>
<dbReference type="RefSeq" id="WP_115312237.1">
    <property type="nucleotide sequence ID" value="NZ_UGTH01000001.1"/>
</dbReference>
<dbReference type="PANTHER" id="PTHR43790">
    <property type="entry name" value="CARBOHYDRATE TRANSPORT ATP-BINDING PROTEIN MG119-RELATED"/>
    <property type="match status" value="1"/>
</dbReference>
<accession>A0A379DEU4</accession>
<dbReference type="InterPro" id="IPR027417">
    <property type="entry name" value="P-loop_NTPase"/>
</dbReference>
<keyword evidence="8" id="KW-1278">Translocase</keyword>
<dbReference type="CDD" id="cd03215">
    <property type="entry name" value="ABC_Carb_Monos_II"/>
    <property type="match status" value="1"/>
</dbReference>
<dbReference type="AlphaFoldDB" id="A0A379DEU4"/>
<evidence type="ECO:0000256" key="7">
    <source>
        <dbReference type="ARBA" id="ARBA00022840"/>
    </source>
</evidence>
<dbReference type="FunFam" id="3.40.50.300:FF:000127">
    <property type="entry name" value="Ribose import ATP-binding protein RbsA"/>
    <property type="match status" value="1"/>
</dbReference>
<keyword evidence="2" id="KW-0813">Transport</keyword>
<dbReference type="PROSITE" id="PS50893">
    <property type="entry name" value="ABC_TRANSPORTER_2"/>
    <property type="match status" value="2"/>
</dbReference>
<comment type="subcellular location">
    <subcellularLocation>
        <location evidence="1">Cell membrane</location>
        <topology evidence="1">Peripheral membrane protein</topology>
    </subcellularLocation>
</comment>
<protein>
    <submittedName>
        <fullName evidence="11">Ribose import ATP-binding protein RbsA</fullName>
        <ecNumber evidence="11">3.6.3.17</ecNumber>
    </submittedName>
</protein>
<evidence type="ECO:0000256" key="9">
    <source>
        <dbReference type="ARBA" id="ARBA00023136"/>
    </source>
</evidence>
<dbReference type="InterPro" id="IPR017871">
    <property type="entry name" value="ABC_transporter-like_CS"/>
</dbReference>
<dbReference type="PANTHER" id="PTHR43790:SF3">
    <property type="entry name" value="D-ALLOSE IMPORT ATP-BINDING PROTEIN ALSA-RELATED"/>
    <property type="match status" value="1"/>
</dbReference>
<proteinExistence type="predicted"/>
<dbReference type="SUPFAM" id="SSF52540">
    <property type="entry name" value="P-loop containing nucleoside triphosphate hydrolases"/>
    <property type="match status" value="2"/>
</dbReference>
<dbReference type="CDD" id="cd03216">
    <property type="entry name" value="ABC_Carb_Monos_I"/>
    <property type="match status" value="1"/>
</dbReference>
<name>A0A379DEU4_9FIRM</name>
<dbReference type="GO" id="GO:0005886">
    <property type="term" value="C:plasma membrane"/>
    <property type="evidence" value="ECO:0007669"/>
    <property type="project" value="UniProtKB-SubCell"/>
</dbReference>
<dbReference type="EC" id="3.6.3.17" evidence="11"/>
<evidence type="ECO:0000256" key="6">
    <source>
        <dbReference type="ARBA" id="ARBA00022741"/>
    </source>
</evidence>
<gene>
    <name evidence="11" type="primary">rbsA</name>
    <name evidence="11" type="ORF">NCTC11088_01894</name>
</gene>
<evidence type="ECO:0000313" key="11">
    <source>
        <dbReference type="EMBL" id="SUB76082.1"/>
    </source>
</evidence>
<dbReference type="PROSITE" id="PS00211">
    <property type="entry name" value="ABC_TRANSPORTER_1"/>
    <property type="match status" value="1"/>
</dbReference>
<organism evidence="11 12">
    <name type="scientific">Peptoniphilus indolicus</name>
    <dbReference type="NCBI Taxonomy" id="33030"/>
    <lineage>
        <taxon>Bacteria</taxon>
        <taxon>Bacillati</taxon>
        <taxon>Bacillota</taxon>
        <taxon>Tissierellia</taxon>
        <taxon>Tissierellales</taxon>
        <taxon>Peptoniphilaceae</taxon>
        <taxon>Peptoniphilus</taxon>
    </lineage>
</organism>
<dbReference type="SMART" id="SM00382">
    <property type="entry name" value="AAA"/>
    <property type="match status" value="2"/>
</dbReference>
<keyword evidence="9" id="KW-0472">Membrane</keyword>
<reference evidence="11 12" key="1">
    <citation type="submission" date="2018-06" db="EMBL/GenBank/DDBJ databases">
        <authorList>
            <consortium name="Pathogen Informatics"/>
            <person name="Doyle S."/>
        </authorList>
    </citation>
    <scope>NUCLEOTIDE SEQUENCE [LARGE SCALE GENOMIC DNA]</scope>
    <source>
        <strain evidence="11 12">NCTC11088</strain>
    </source>
</reference>
<keyword evidence="4" id="KW-0762">Sugar transport</keyword>
<dbReference type="Gene3D" id="3.40.50.300">
    <property type="entry name" value="P-loop containing nucleotide triphosphate hydrolases"/>
    <property type="match status" value="2"/>
</dbReference>
<evidence type="ECO:0000256" key="4">
    <source>
        <dbReference type="ARBA" id="ARBA00022597"/>
    </source>
</evidence>
<dbReference type="EMBL" id="UGTH01000001">
    <property type="protein sequence ID" value="SUB76082.1"/>
    <property type="molecule type" value="Genomic_DNA"/>
</dbReference>
<keyword evidence="3" id="KW-1003">Cell membrane</keyword>
<evidence type="ECO:0000256" key="2">
    <source>
        <dbReference type="ARBA" id="ARBA00022448"/>
    </source>
</evidence>
<evidence type="ECO:0000256" key="1">
    <source>
        <dbReference type="ARBA" id="ARBA00004202"/>
    </source>
</evidence>
<evidence type="ECO:0000313" key="12">
    <source>
        <dbReference type="Proteomes" id="UP000254777"/>
    </source>
</evidence>